<feature type="active site" description="Nucleophile" evidence="16">
    <location>
        <position position="317"/>
    </location>
</feature>
<evidence type="ECO:0000256" key="15">
    <source>
        <dbReference type="ARBA" id="ARBA00032096"/>
    </source>
</evidence>
<evidence type="ECO:0000256" key="8">
    <source>
        <dbReference type="ARBA" id="ARBA00022771"/>
    </source>
</evidence>
<keyword evidence="5" id="KW-0645">Protease</keyword>
<reference evidence="22 23" key="1">
    <citation type="submission" date="2016-07" db="EMBL/GenBank/DDBJ databases">
        <title>Pervasive Adenine N6-methylation of Active Genes in Fungi.</title>
        <authorList>
            <consortium name="DOE Joint Genome Institute"/>
            <person name="Mondo S.J."/>
            <person name="Dannebaum R.O."/>
            <person name="Kuo R.C."/>
            <person name="Labutti K."/>
            <person name="Haridas S."/>
            <person name="Kuo A."/>
            <person name="Salamov A."/>
            <person name="Ahrendt S.R."/>
            <person name="Lipzen A."/>
            <person name="Sullivan W."/>
            <person name="Andreopoulos W.B."/>
            <person name="Clum A."/>
            <person name="Lindquist E."/>
            <person name="Daum C."/>
            <person name="Ramamoorthy G.K."/>
            <person name="Gryganskyi A."/>
            <person name="Culley D."/>
            <person name="Magnuson J.K."/>
            <person name="James T.Y."/>
            <person name="O'Malley M.A."/>
            <person name="Stajich J.E."/>
            <person name="Spatafora J.W."/>
            <person name="Visel A."/>
            <person name="Grigoriev I.V."/>
        </authorList>
    </citation>
    <scope>NUCLEOTIDE SEQUENCE [LARGE SCALE GENOMIC DNA]</scope>
    <source>
        <strain evidence="22 23">NRRL 3301</strain>
    </source>
</reference>
<keyword evidence="6 17" id="KW-0479">Metal-binding</keyword>
<comment type="similarity">
    <text evidence="2">Belongs to the peptidase C19 family.</text>
</comment>
<dbReference type="PANTHER" id="PTHR24006">
    <property type="entry name" value="UBIQUITIN CARBOXYL-TERMINAL HYDROLASE"/>
    <property type="match status" value="1"/>
</dbReference>
<dbReference type="InterPro" id="IPR001607">
    <property type="entry name" value="Znf_UBP"/>
</dbReference>
<dbReference type="Pfam" id="PF02148">
    <property type="entry name" value="zf-UBP"/>
    <property type="match status" value="1"/>
</dbReference>
<evidence type="ECO:0000256" key="10">
    <source>
        <dbReference type="ARBA" id="ARBA00022801"/>
    </source>
</evidence>
<evidence type="ECO:0000259" key="21">
    <source>
        <dbReference type="PROSITE" id="PS50271"/>
    </source>
</evidence>
<dbReference type="PROSITE" id="PS50030">
    <property type="entry name" value="UBA"/>
    <property type="match status" value="2"/>
</dbReference>
<dbReference type="GO" id="GO:0008270">
    <property type="term" value="F:zinc ion binding"/>
    <property type="evidence" value="ECO:0007669"/>
    <property type="project" value="UniProtKB-KW"/>
</dbReference>
<dbReference type="EMBL" id="MCGT01000004">
    <property type="protein sequence ID" value="ORX60315.1"/>
    <property type="molecule type" value="Genomic_DNA"/>
</dbReference>
<feature type="binding site" evidence="17">
    <location>
        <position position="184"/>
    </location>
    <ligand>
        <name>Zn(2+)</name>
        <dbReference type="ChEBI" id="CHEBI:29105"/>
    </ligand>
</feature>
<evidence type="ECO:0000256" key="9">
    <source>
        <dbReference type="ARBA" id="ARBA00022786"/>
    </source>
</evidence>
<comment type="catalytic activity">
    <reaction evidence="1">
        <text>Thiol-dependent hydrolysis of ester, thioester, amide, peptide and isopeptide bonds formed by the C-terminal Gly of ubiquitin (a 76-residue protein attached to proteins as an intracellular targeting signal).</text>
        <dbReference type="EC" id="3.4.19.12"/>
    </reaction>
</comment>
<evidence type="ECO:0000256" key="3">
    <source>
        <dbReference type="ARBA" id="ARBA00012759"/>
    </source>
</evidence>
<feature type="binding site" evidence="17">
    <location>
        <position position="181"/>
    </location>
    <ligand>
        <name>Zn(2+)</name>
        <dbReference type="ChEBI" id="CHEBI:29105"/>
    </ligand>
</feature>
<feature type="domain" description="UBA" evidence="19">
    <location>
        <begin position="590"/>
        <end position="631"/>
    </location>
</feature>
<evidence type="ECO:0000259" key="20">
    <source>
        <dbReference type="PROSITE" id="PS50235"/>
    </source>
</evidence>
<evidence type="ECO:0000313" key="22">
    <source>
        <dbReference type="EMBL" id="ORX60315.1"/>
    </source>
</evidence>
<evidence type="ECO:0000259" key="19">
    <source>
        <dbReference type="PROSITE" id="PS50030"/>
    </source>
</evidence>
<comment type="caution">
    <text evidence="22">The sequence shown here is derived from an EMBL/GenBank/DDBJ whole genome shotgun (WGS) entry which is preliminary data.</text>
</comment>
<keyword evidence="9" id="KW-0833">Ubl conjugation pathway</keyword>
<keyword evidence="12 17" id="KW-0862">Zinc</keyword>
<name>A0A1X2GS75_9FUNG</name>
<dbReference type="CDD" id="cd14386">
    <property type="entry name" value="UBA2_UBP5"/>
    <property type="match status" value="1"/>
</dbReference>
<evidence type="ECO:0000256" key="11">
    <source>
        <dbReference type="ARBA" id="ARBA00022807"/>
    </source>
</evidence>
<evidence type="ECO:0000256" key="6">
    <source>
        <dbReference type="ARBA" id="ARBA00022723"/>
    </source>
</evidence>
<dbReference type="GO" id="GO:0005634">
    <property type="term" value="C:nucleus"/>
    <property type="evidence" value="ECO:0007669"/>
    <property type="project" value="TreeGrafter"/>
</dbReference>
<dbReference type="PROSITE" id="PS00972">
    <property type="entry name" value="USP_1"/>
    <property type="match status" value="1"/>
</dbReference>
<evidence type="ECO:0000256" key="16">
    <source>
        <dbReference type="PIRSR" id="PIRSR016308-1"/>
    </source>
</evidence>
<dbReference type="GO" id="GO:0016579">
    <property type="term" value="P:protein deubiquitination"/>
    <property type="evidence" value="ECO:0007669"/>
    <property type="project" value="InterPro"/>
</dbReference>
<evidence type="ECO:0000256" key="4">
    <source>
        <dbReference type="ARBA" id="ARBA00014611"/>
    </source>
</evidence>
<dbReference type="GO" id="GO:0005829">
    <property type="term" value="C:cytosol"/>
    <property type="evidence" value="ECO:0007669"/>
    <property type="project" value="TreeGrafter"/>
</dbReference>
<dbReference type="SMART" id="SM00290">
    <property type="entry name" value="ZnF_UBP"/>
    <property type="match status" value="2"/>
</dbReference>
<protein>
    <recommendedName>
        <fullName evidence="4">Ubiquitin carboxyl-terminal hydrolase 14</fullName>
        <ecNumber evidence="3">3.4.19.12</ecNumber>
    </recommendedName>
    <alternativeName>
        <fullName evidence="13">Deubiquitinating enzyme 14</fullName>
    </alternativeName>
    <alternativeName>
        <fullName evidence="14">Ubiquitin thioesterase 14</fullName>
    </alternativeName>
    <alternativeName>
        <fullName evidence="15">Ubiquitin-specific-processing protease 14</fullName>
    </alternativeName>
</protein>
<feature type="domain" description="USP" evidence="20">
    <location>
        <begin position="308"/>
        <end position="771"/>
    </location>
</feature>
<evidence type="ECO:0000256" key="2">
    <source>
        <dbReference type="ARBA" id="ARBA00009085"/>
    </source>
</evidence>
<feature type="active site" description="Proton acceptor" evidence="16">
    <location>
        <position position="733"/>
    </location>
</feature>
<dbReference type="FunFam" id="3.30.40.10:FF:000396">
    <property type="entry name" value="Ubiquitin carboxyl-terminal hydrolase"/>
    <property type="match status" value="1"/>
</dbReference>
<evidence type="ECO:0000256" key="7">
    <source>
        <dbReference type="ARBA" id="ARBA00022737"/>
    </source>
</evidence>
<dbReference type="OrthoDB" id="361536at2759"/>
<dbReference type="GO" id="GO:0004843">
    <property type="term" value="F:cysteine-type deubiquitinase activity"/>
    <property type="evidence" value="ECO:0007669"/>
    <property type="project" value="UniProtKB-EC"/>
</dbReference>
<dbReference type="InterPro" id="IPR018200">
    <property type="entry name" value="USP_CS"/>
</dbReference>
<dbReference type="InterPro" id="IPR028889">
    <property type="entry name" value="USP"/>
</dbReference>
<keyword evidence="11" id="KW-0788">Thiol protease</keyword>
<dbReference type="SMART" id="SM00165">
    <property type="entry name" value="UBA"/>
    <property type="match status" value="2"/>
</dbReference>
<dbReference type="Proteomes" id="UP000242146">
    <property type="component" value="Unassembled WGS sequence"/>
</dbReference>
<dbReference type="SUPFAM" id="SSF46934">
    <property type="entry name" value="UBA-like"/>
    <property type="match status" value="1"/>
</dbReference>
<accession>A0A1X2GS75</accession>
<evidence type="ECO:0000256" key="14">
    <source>
        <dbReference type="ARBA" id="ARBA00029889"/>
    </source>
</evidence>
<gene>
    <name evidence="22" type="ORF">DM01DRAFT_1281730</name>
</gene>
<evidence type="ECO:0000313" key="23">
    <source>
        <dbReference type="Proteomes" id="UP000242146"/>
    </source>
</evidence>
<dbReference type="FunFam" id="3.30.40.10:FF:000587">
    <property type="entry name" value="Ubiquitin carboxyl-terminal hydrolase"/>
    <property type="match status" value="1"/>
</dbReference>
<dbReference type="Pfam" id="PF17807">
    <property type="entry name" value="zf-UBP_var"/>
    <property type="match status" value="1"/>
</dbReference>
<feature type="binding site" evidence="17">
    <location>
        <position position="201"/>
    </location>
    <ligand>
        <name>Zn(2+)</name>
        <dbReference type="ChEBI" id="CHEBI:29105"/>
    </ligand>
</feature>
<evidence type="ECO:0000256" key="5">
    <source>
        <dbReference type="ARBA" id="ARBA00022670"/>
    </source>
</evidence>
<dbReference type="SUPFAM" id="SSF57850">
    <property type="entry name" value="RING/U-box"/>
    <property type="match status" value="2"/>
</dbReference>
<evidence type="ECO:0000256" key="18">
    <source>
        <dbReference type="PROSITE-ProRule" id="PRU00502"/>
    </source>
</evidence>
<dbReference type="PIRSF" id="PIRSF016308">
    <property type="entry name" value="UBP"/>
    <property type="match status" value="1"/>
</dbReference>
<dbReference type="CDD" id="cd02658">
    <property type="entry name" value="Peptidase_C19B"/>
    <property type="match status" value="1"/>
</dbReference>
<dbReference type="STRING" id="101127.A0A1X2GS75"/>
<evidence type="ECO:0000256" key="12">
    <source>
        <dbReference type="ARBA" id="ARBA00022833"/>
    </source>
</evidence>
<dbReference type="SUPFAM" id="SSF54001">
    <property type="entry name" value="Cysteine proteinases"/>
    <property type="match status" value="1"/>
</dbReference>
<dbReference type="EC" id="3.4.19.12" evidence="3"/>
<keyword evidence="8 18" id="KW-0863">Zinc-finger</keyword>
<keyword evidence="23" id="KW-1185">Reference proteome</keyword>
<dbReference type="FunFam" id="1.10.8.10:FF:000086">
    <property type="entry name" value="Ubiquitin carboxyl-terminal hydrolase"/>
    <property type="match status" value="1"/>
</dbReference>
<dbReference type="Gene3D" id="1.10.8.10">
    <property type="entry name" value="DNA helicase RuvA subunit, C-terminal domain"/>
    <property type="match status" value="2"/>
</dbReference>
<dbReference type="CDD" id="cd14385">
    <property type="entry name" value="UBA1_spUBP14_like"/>
    <property type="match status" value="1"/>
</dbReference>
<dbReference type="PROSITE" id="PS50271">
    <property type="entry name" value="ZF_UBP"/>
    <property type="match status" value="2"/>
</dbReference>
<dbReference type="InterPro" id="IPR016652">
    <property type="entry name" value="Ubiquitinyl_hydrolase"/>
</dbReference>
<dbReference type="InterPro" id="IPR050164">
    <property type="entry name" value="Peptidase_C19"/>
</dbReference>
<organism evidence="22 23">
    <name type="scientific">Hesseltinella vesiculosa</name>
    <dbReference type="NCBI Taxonomy" id="101127"/>
    <lineage>
        <taxon>Eukaryota</taxon>
        <taxon>Fungi</taxon>
        <taxon>Fungi incertae sedis</taxon>
        <taxon>Mucoromycota</taxon>
        <taxon>Mucoromycotina</taxon>
        <taxon>Mucoromycetes</taxon>
        <taxon>Mucorales</taxon>
        <taxon>Cunninghamellaceae</taxon>
        <taxon>Hesseltinella</taxon>
    </lineage>
</organism>
<dbReference type="InterPro" id="IPR001394">
    <property type="entry name" value="Peptidase_C19_UCH"/>
</dbReference>
<feature type="domain" description="UBA" evidence="19">
    <location>
        <begin position="650"/>
        <end position="690"/>
    </location>
</feature>
<dbReference type="PROSITE" id="PS50235">
    <property type="entry name" value="USP_3"/>
    <property type="match status" value="1"/>
</dbReference>
<dbReference type="Pfam" id="PF00443">
    <property type="entry name" value="UCH"/>
    <property type="match status" value="1"/>
</dbReference>
<sequence>MSCEHINTTRFAPPGAFTKVYKDECCQCFDSQDLAEGIDVCLTCFNGGCVSTERHHAKLHFDKTSHPLVVNIRRVEKSKRDDGTPPPQKMTKLAIVPENYEPTYEYITKVRCYACQGIEAPKDVNQEVNITSIVDAVLAATSSSTQSDIKAWEEDITACEHTLCMQQEAPKKLEQQSLAHCAMCDLKENLWLCLTCGHLSCGRRHYDGSGGNNHAVQHFEQTGHAVACKLGTITPEGTADIYCYSCDDAKLDDQLASRLANWGINVLDQSKTEKSMTELQLEQNMKFDFSMTTEDGKHLEPKFGPGYTGIKNLGNSCYMASVLQSVFDIPEFQQRYGASLEQHAASCAVEEPANCWHCQLHKMADGLLCGRYSQPKHAETDSGVPSQDGIAPTMLKSLIGKGHQEFSTMRQQDAFEFFQYLCKFISQKEHAATKDQDPTRLFQFTTESRLQCQSCQKVRYQIDDTNSISLNIPDRPLASNPASTAPQEAAYEPVDFYECLDLFISNEVVEGYNCPQCQTKTTAQRSVKFKTVPDVLVIHARRFAFIDWVPQKLNIKVNFPTGKIHLEKYMGHGLQSGEEELPEDKAPEPTVDSNALEQLMAMGFGENRCKRALLKTGNNGAEVAMNWLFEHMEDPDIDDPVTSGKPAPTEANAEQVASLMEMGFSAAQVKKALRETDNNTERALDWLFSHPDDQGDEGSSTTEQHAIGHNHPPFDFAVKAFVSHKGTSVHCGHYVAHVLKDGQWILYNDNKVAVSVDPPVGEGYLYFLHKQ</sequence>
<evidence type="ECO:0000256" key="1">
    <source>
        <dbReference type="ARBA" id="ARBA00000707"/>
    </source>
</evidence>
<dbReference type="AlphaFoldDB" id="A0A1X2GS75"/>
<dbReference type="PANTHER" id="PTHR24006:SF664">
    <property type="entry name" value="UBIQUITIN CARBOXYL-TERMINAL HYDROLASE"/>
    <property type="match status" value="1"/>
</dbReference>
<feature type="domain" description="UBP-type" evidence="21">
    <location>
        <begin position="157"/>
        <end position="266"/>
    </location>
</feature>
<evidence type="ECO:0000256" key="17">
    <source>
        <dbReference type="PIRSR" id="PIRSR016308-3"/>
    </source>
</evidence>
<dbReference type="Pfam" id="PF00627">
    <property type="entry name" value="UBA"/>
    <property type="match status" value="2"/>
</dbReference>
<dbReference type="Gene3D" id="3.90.70.10">
    <property type="entry name" value="Cysteine proteinases"/>
    <property type="match status" value="1"/>
</dbReference>
<keyword evidence="7" id="KW-0677">Repeat</keyword>
<feature type="domain" description="UBP-type" evidence="21">
    <location>
        <begin position="1"/>
        <end position="111"/>
    </location>
</feature>
<dbReference type="GO" id="GO:0006508">
    <property type="term" value="P:proteolysis"/>
    <property type="evidence" value="ECO:0007669"/>
    <property type="project" value="UniProtKB-KW"/>
</dbReference>
<evidence type="ECO:0000256" key="13">
    <source>
        <dbReference type="ARBA" id="ARBA00029877"/>
    </source>
</evidence>
<dbReference type="InterPro" id="IPR009060">
    <property type="entry name" value="UBA-like_sf"/>
</dbReference>
<dbReference type="InterPro" id="IPR015940">
    <property type="entry name" value="UBA"/>
</dbReference>
<dbReference type="InterPro" id="IPR013083">
    <property type="entry name" value="Znf_RING/FYVE/PHD"/>
</dbReference>
<dbReference type="InterPro" id="IPR038765">
    <property type="entry name" value="Papain-like_cys_pep_sf"/>
</dbReference>
<feature type="binding site" evidence="17">
    <location>
        <position position="214"/>
    </location>
    <ligand>
        <name>Zn(2+)</name>
        <dbReference type="ChEBI" id="CHEBI:29105"/>
    </ligand>
</feature>
<dbReference type="InterPro" id="IPR041432">
    <property type="entry name" value="UBP13_Znf-UBP_var"/>
</dbReference>
<keyword evidence="10 22" id="KW-0378">Hydrolase</keyword>
<proteinExistence type="inferred from homology"/>
<dbReference type="Gene3D" id="3.30.40.10">
    <property type="entry name" value="Zinc/RING finger domain, C3HC4 (zinc finger)"/>
    <property type="match status" value="2"/>
</dbReference>